<dbReference type="PANTHER" id="PTHR45997:SF2">
    <property type="entry name" value="ATP DEPENDENT DNA LIGASE DOMAIN PROTEIN (AFU_ORTHOLOGUE AFUA_5G02430)"/>
    <property type="match status" value="1"/>
</dbReference>
<comment type="similarity">
    <text evidence="1">Belongs to the ATP-dependent DNA ligase family.</text>
</comment>
<feature type="region of interest" description="Disordered" evidence="6">
    <location>
        <begin position="738"/>
        <end position="786"/>
    </location>
</feature>
<dbReference type="SUPFAM" id="SSF50249">
    <property type="entry name" value="Nucleic acid-binding proteins"/>
    <property type="match status" value="1"/>
</dbReference>
<dbReference type="InterPro" id="IPR036599">
    <property type="entry name" value="DNA_ligase_N_sf"/>
</dbReference>
<dbReference type="PANTHER" id="PTHR45997">
    <property type="entry name" value="DNA LIGASE 4"/>
    <property type="match status" value="1"/>
</dbReference>
<dbReference type="InterPro" id="IPR012310">
    <property type="entry name" value="DNA_ligase_ATP-dep_cent"/>
</dbReference>
<feature type="domain" description="ATP-dependent DNA ligase family profile" evidence="7">
    <location>
        <begin position="431"/>
        <end position="574"/>
    </location>
</feature>
<evidence type="ECO:0000259" key="7">
    <source>
        <dbReference type="PROSITE" id="PS50160"/>
    </source>
</evidence>
<dbReference type="Gene3D" id="3.30.470.30">
    <property type="entry name" value="DNA ligase/mRNA capping enzyme"/>
    <property type="match status" value="1"/>
</dbReference>
<keyword evidence="4" id="KW-0067">ATP-binding</keyword>
<gene>
    <name evidence="8" type="ORF">OE88DRAFT_1658160</name>
</gene>
<dbReference type="InterPro" id="IPR012340">
    <property type="entry name" value="NA-bd_OB-fold"/>
</dbReference>
<dbReference type="OrthoDB" id="7482721at2759"/>
<dbReference type="Proteomes" id="UP000305948">
    <property type="component" value="Unassembled WGS sequence"/>
</dbReference>
<accession>A0A5C3N3H4</accession>
<keyword evidence="2 8" id="KW-0436">Ligase</keyword>
<dbReference type="PROSITE" id="PS00697">
    <property type="entry name" value="DNA_LIGASE_A1"/>
    <property type="match status" value="1"/>
</dbReference>
<dbReference type="EMBL" id="ML213510">
    <property type="protein sequence ID" value="TFK51622.1"/>
    <property type="molecule type" value="Genomic_DNA"/>
</dbReference>
<keyword evidence="9" id="KW-1185">Reference proteome</keyword>
<dbReference type="GO" id="GO:0032807">
    <property type="term" value="C:DNA ligase IV complex"/>
    <property type="evidence" value="ECO:0007669"/>
    <property type="project" value="TreeGrafter"/>
</dbReference>
<name>A0A5C3N3H4_9AGAM</name>
<evidence type="ECO:0000313" key="8">
    <source>
        <dbReference type="EMBL" id="TFK51622.1"/>
    </source>
</evidence>
<dbReference type="GO" id="GO:0005524">
    <property type="term" value="F:ATP binding"/>
    <property type="evidence" value="ECO:0007669"/>
    <property type="project" value="UniProtKB-KW"/>
</dbReference>
<dbReference type="GO" id="GO:0006297">
    <property type="term" value="P:nucleotide-excision repair, DNA gap filling"/>
    <property type="evidence" value="ECO:0007669"/>
    <property type="project" value="TreeGrafter"/>
</dbReference>
<feature type="compositionally biased region" description="Basic and acidic residues" evidence="6">
    <location>
        <begin position="758"/>
        <end position="768"/>
    </location>
</feature>
<dbReference type="GO" id="GO:0003910">
    <property type="term" value="F:DNA ligase (ATP) activity"/>
    <property type="evidence" value="ECO:0007669"/>
    <property type="project" value="InterPro"/>
</dbReference>
<dbReference type="GO" id="GO:0003677">
    <property type="term" value="F:DNA binding"/>
    <property type="evidence" value="ECO:0007669"/>
    <property type="project" value="InterPro"/>
</dbReference>
<dbReference type="Pfam" id="PF04675">
    <property type="entry name" value="DNA_ligase_A_N"/>
    <property type="match status" value="1"/>
</dbReference>
<dbReference type="Gene3D" id="1.10.3260.10">
    <property type="entry name" value="DNA ligase, ATP-dependent, N-terminal domain"/>
    <property type="match status" value="1"/>
</dbReference>
<dbReference type="InterPro" id="IPR016059">
    <property type="entry name" value="DNA_ligase_ATP-dep_CS"/>
</dbReference>
<evidence type="ECO:0000256" key="6">
    <source>
        <dbReference type="SAM" id="MobiDB-lite"/>
    </source>
</evidence>
<feature type="compositionally biased region" description="Basic and acidic residues" evidence="6">
    <location>
        <begin position="738"/>
        <end position="751"/>
    </location>
</feature>
<dbReference type="GO" id="GO:0006303">
    <property type="term" value="P:double-strand break repair via nonhomologous end joining"/>
    <property type="evidence" value="ECO:0007669"/>
    <property type="project" value="TreeGrafter"/>
</dbReference>
<evidence type="ECO:0000256" key="4">
    <source>
        <dbReference type="ARBA" id="ARBA00022840"/>
    </source>
</evidence>
<dbReference type="InterPro" id="IPR012308">
    <property type="entry name" value="DNA_ligase_ATP-dep_N"/>
</dbReference>
<dbReference type="Gene3D" id="2.40.50.140">
    <property type="entry name" value="Nucleic acid-binding proteins"/>
    <property type="match status" value="1"/>
</dbReference>
<keyword evidence="3" id="KW-0547">Nucleotide-binding</keyword>
<evidence type="ECO:0000256" key="2">
    <source>
        <dbReference type="ARBA" id="ARBA00022598"/>
    </source>
</evidence>
<organism evidence="8 9">
    <name type="scientific">Heliocybe sulcata</name>
    <dbReference type="NCBI Taxonomy" id="5364"/>
    <lineage>
        <taxon>Eukaryota</taxon>
        <taxon>Fungi</taxon>
        <taxon>Dikarya</taxon>
        <taxon>Basidiomycota</taxon>
        <taxon>Agaricomycotina</taxon>
        <taxon>Agaricomycetes</taxon>
        <taxon>Gloeophyllales</taxon>
        <taxon>Gloeophyllaceae</taxon>
        <taxon>Heliocybe</taxon>
    </lineage>
</organism>
<dbReference type="GO" id="GO:0006310">
    <property type="term" value="P:DNA recombination"/>
    <property type="evidence" value="ECO:0007669"/>
    <property type="project" value="InterPro"/>
</dbReference>
<evidence type="ECO:0000256" key="3">
    <source>
        <dbReference type="ARBA" id="ARBA00022741"/>
    </source>
</evidence>
<dbReference type="STRING" id="5364.A0A5C3N3H4"/>
<proteinExistence type="inferred from homology"/>
<dbReference type="AlphaFoldDB" id="A0A5C3N3H4"/>
<keyword evidence="5" id="KW-0539">Nucleus</keyword>
<protein>
    <submittedName>
        <fullName evidence="8">DNA ligase/mRNA capping enzyme</fullName>
    </submittedName>
</protein>
<evidence type="ECO:0000256" key="1">
    <source>
        <dbReference type="ARBA" id="ARBA00007572"/>
    </source>
</evidence>
<dbReference type="SUPFAM" id="SSF56091">
    <property type="entry name" value="DNA ligase/mRNA capping enzyme, catalytic domain"/>
    <property type="match status" value="1"/>
</dbReference>
<sequence>MGSPSLSLSFFISLLENISRIQPRKARFSQRGTQPAPVLEIFRRWVAELTDDQGRAPANATAVVFRSLFPEEDVCRKYELQESRLAQYLIKIFASAPRAARDRLANWDAQSTKGCLGTVIEDVMQSMSDTQDFAQQDQISLQDLDTFLTELASTSAYSSSAIRANHPKSHRRPRLDMLTSIYSCLTPSAASFVTQIILKDLRPVLYPLNEMHYTAALKQYNSNAVTMLTKEDAMKIWDPSRVLLRTYSRTSSFEDAARALESILPLMICKPQVGVPIQIPKCRKAQSCAHALQQFAATNRIWAETKYDGERAQIHVQVLSDGTPGITIYSKSRRDSTMDRFAVHPIILRSLGFEDSDGSRPRLSPRKRSHTKIRKSIVLEAEMVAFCEETNKIDEFYHIGDLIESTAQGVRGCRRFRAPPVDNDSQTSCTSTSSPRHLALVFFDLLLLDDLSLLSTPYAARRALLESLIVPERGYTMIAERFCIGEAGEGEGAERMRDVFAGTLTRREEGLVLKSESGWYGGWSPWVKLKKDYIPGYGDAVDLVLLAARWDKDRGRELRVAPGTYTTFYLGALKNVEDCKGDPPAERGFHILFEVSYGLSREDLEQLNFRIRASDTMLYGDHSPDQLTYTMSGMNGFPKPEVILEDPIVIEVFGAGFTKNRSSKYYALRFPRISKVFRRSERTWSDATSLPEYQTIALAAVGKDRPGKDLDDWCNRLWGFPASPGVACPVKRKREEEEWKEKLADADEGRAARRLKTDRREVREEPRAKRIASKPLASVTNTKGGG</sequence>
<reference evidence="8 9" key="1">
    <citation type="journal article" date="2019" name="Nat. Ecol. Evol.">
        <title>Megaphylogeny resolves global patterns of mushroom evolution.</title>
        <authorList>
            <person name="Varga T."/>
            <person name="Krizsan K."/>
            <person name="Foldi C."/>
            <person name="Dima B."/>
            <person name="Sanchez-Garcia M."/>
            <person name="Sanchez-Ramirez S."/>
            <person name="Szollosi G.J."/>
            <person name="Szarkandi J.G."/>
            <person name="Papp V."/>
            <person name="Albert L."/>
            <person name="Andreopoulos W."/>
            <person name="Angelini C."/>
            <person name="Antonin V."/>
            <person name="Barry K.W."/>
            <person name="Bougher N.L."/>
            <person name="Buchanan P."/>
            <person name="Buyck B."/>
            <person name="Bense V."/>
            <person name="Catcheside P."/>
            <person name="Chovatia M."/>
            <person name="Cooper J."/>
            <person name="Damon W."/>
            <person name="Desjardin D."/>
            <person name="Finy P."/>
            <person name="Geml J."/>
            <person name="Haridas S."/>
            <person name="Hughes K."/>
            <person name="Justo A."/>
            <person name="Karasinski D."/>
            <person name="Kautmanova I."/>
            <person name="Kiss B."/>
            <person name="Kocsube S."/>
            <person name="Kotiranta H."/>
            <person name="LaButti K.M."/>
            <person name="Lechner B.E."/>
            <person name="Liimatainen K."/>
            <person name="Lipzen A."/>
            <person name="Lukacs Z."/>
            <person name="Mihaltcheva S."/>
            <person name="Morgado L.N."/>
            <person name="Niskanen T."/>
            <person name="Noordeloos M.E."/>
            <person name="Ohm R.A."/>
            <person name="Ortiz-Santana B."/>
            <person name="Ovrebo C."/>
            <person name="Racz N."/>
            <person name="Riley R."/>
            <person name="Savchenko A."/>
            <person name="Shiryaev A."/>
            <person name="Soop K."/>
            <person name="Spirin V."/>
            <person name="Szebenyi C."/>
            <person name="Tomsovsky M."/>
            <person name="Tulloss R.E."/>
            <person name="Uehling J."/>
            <person name="Grigoriev I.V."/>
            <person name="Vagvolgyi C."/>
            <person name="Papp T."/>
            <person name="Martin F.M."/>
            <person name="Miettinen O."/>
            <person name="Hibbett D.S."/>
            <person name="Nagy L.G."/>
        </authorList>
    </citation>
    <scope>NUCLEOTIDE SEQUENCE [LARGE SCALE GENOMIC DNA]</scope>
    <source>
        <strain evidence="8 9">OMC1185</strain>
    </source>
</reference>
<dbReference type="PROSITE" id="PS50160">
    <property type="entry name" value="DNA_LIGASE_A3"/>
    <property type="match status" value="1"/>
</dbReference>
<dbReference type="InterPro" id="IPR029710">
    <property type="entry name" value="LIG4"/>
</dbReference>
<dbReference type="Pfam" id="PF01068">
    <property type="entry name" value="DNA_ligase_A_M"/>
    <property type="match status" value="1"/>
</dbReference>
<evidence type="ECO:0000313" key="9">
    <source>
        <dbReference type="Proteomes" id="UP000305948"/>
    </source>
</evidence>
<evidence type="ECO:0000256" key="5">
    <source>
        <dbReference type="ARBA" id="ARBA00023242"/>
    </source>
</evidence>